<proteinExistence type="predicted"/>
<keyword evidence="1" id="KW-0067">ATP-binding</keyword>
<accession>A0ABY0NCZ4</accession>
<keyword evidence="1" id="KW-0547">Nucleotide-binding</keyword>
<name>A0ABY0NCZ4_9HYPH</name>
<evidence type="ECO:0000313" key="1">
    <source>
        <dbReference type="EMBL" id="SDF29496.1"/>
    </source>
</evidence>
<keyword evidence="1" id="KW-0347">Helicase</keyword>
<dbReference type="Gene3D" id="3.40.50.300">
    <property type="entry name" value="P-loop containing nucleotide triphosphate hydrolases"/>
    <property type="match status" value="2"/>
</dbReference>
<evidence type="ECO:0000313" key="2">
    <source>
        <dbReference type="Proteomes" id="UP000199468"/>
    </source>
</evidence>
<dbReference type="Proteomes" id="UP000199468">
    <property type="component" value="Unassembled WGS sequence"/>
</dbReference>
<reference evidence="1 2" key="1">
    <citation type="submission" date="2016-10" db="EMBL/GenBank/DDBJ databases">
        <authorList>
            <person name="Varghese N."/>
            <person name="Submissions S."/>
        </authorList>
    </citation>
    <scope>NUCLEOTIDE SEQUENCE [LARGE SCALE GENOMIC DNA]</scope>
    <source>
        <strain evidence="1 2">DSM 26672</strain>
    </source>
</reference>
<organism evidence="1 2">
    <name type="scientific">Bosea robiniae</name>
    <dbReference type="NCBI Taxonomy" id="1036780"/>
    <lineage>
        <taxon>Bacteria</taxon>
        <taxon>Pseudomonadati</taxon>
        <taxon>Pseudomonadota</taxon>
        <taxon>Alphaproteobacteria</taxon>
        <taxon>Hyphomicrobiales</taxon>
        <taxon>Boseaceae</taxon>
        <taxon>Bosea</taxon>
    </lineage>
</organism>
<dbReference type="RefSeq" id="WP_091855514.1">
    <property type="nucleotide sequence ID" value="NZ_FNBZ01000001.1"/>
</dbReference>
<keyword evidence="1" id="KW-0378">Hydrolase</keyword>
<protein>
    <submittedName>
        <fullName evidence="1">Superfamily I DNA and RNA helicases</fullName>
    </submittedName>
</protein>
<gene>
    <name evidence="1" type="ORF">SAMN05421844_101270</name>
</gene>
<dbReference type="GO" id="GO:0004386">
    <property type="term" value="F:helicase activity"/>
    <property type="evidence" value="ECO:0007669"/>
    <property type="project" value="UniProtKB-KW"/>
</dbReference>
<dbReference type="SUPFAM" id="SSF52540">
    <property type="entry name" value="P-loop containing nucleoside triphosphate hydrolases"/>
    <property type="match status" value="1"/>
</dbReference>
<dbReference type="EMBL" id="FNBZ01000001">
    <property type="protein sequence ID" value="SDF29496.1"/>
    <property type="molecule type" value="Genomic_DNA"/>
</dbReference>
<dbReference type="InterPro" id="IPR027417">
    <property type="entry name" value="P-loop_NTPase"/>
</dbReference>
<keyword evidence="2" id="KW-1185">Reference proteome</keyword>
<sequence>MTEIIWGSTRKPITSQRLATKLAESFPEEGVVYVGYPVLASADGVNSIDALWVSPKHGVVIFHLVEGRDLGEYKIVQDDYANNLETKFRAHRPLMSGRTLLAVPTVITYCPMVLNTNTDSEHLVANDSNLVEVANSIEWARPDLYQAVHSVIQSISTIRRGRRRRNVANGHSRGAYLKLLEDSIANLDSLQSRAVIETVDGVQRIRGLAGSGKTIILALKAAYLHAQHPDWKIAVTFNTRSLKAQFHRLIETFVYEQTGEGPTWENVQVINAWGAPGGLTRTGVYYQFCEANSIPFMDFQTAKQNFQLSGAFEGAVESALNAVSNPKPIFDVILVDEAQDFSPNFLRLCYLSLKEDRRLVYAYDELQSLTESSLPPPETLFGVNSNGQPNVVFREPQAGQPSQDIILEKCYRNSRPVLATAHALGFGIYRQAAPGMKTGLIQMFDRAKLWEDVGYRVKAGALEDDAEVTLERTPASSPEFLEYPKEVDQLVEFIRFDKPSEQAEWLADQIEKNLKEDELSYDDIIVINPDPVTTVKQVGAPRAILFERGIQSHVAGVDSSSDIFFKPDEQSVAFTGIFRAKGNEAGMVYVMNAQDCFTSWGNLGRVRNQLFTAITRSKAWVKVLGVGPNMDRLKQEFDRVVAHNYELQFVYPNAEMRKHLRVVNRDLTPEEQKSIKGAKSSITNLVSDLSAGRVRVEDLDPDMLNQLRQILSGAGNVDG</sequence>
<comment type="caution">
    <text evidence="1">The sequence shown here is derived from an EMBL/GenBank/DDBJ whole genome shotgun (WGS) entry which is preliminary data.</text>
</comment>